<evidence type="ECO:0000256" key="1">
    <source>
        <dbReference type="ARBA" id="ARBA00001771"/>
    </source>
</evidence>
<comment type="pathway">
    <text evidence="3 11">Cofactor biosynthesis; thiamine diphosphate biosynthesis; 4-methyl-5-(2-phosphoethyl)-thiazole from 5-(2-hydroxyethyl)-4-methylthiazole: step 1/1.</text>
</comment>
<gene>
    <name evidence="11 12" type="primary">thiM</name>
    <name evidence="12" type="ORF">JBF11_04855</name>
</gene>
<dbReference type="EC" id="2.7.1.50" evidence="11"/>
<evidence type="ECO:0000256" key="4">
    <source>
        <dbReference type="ARBA" id="ARBA00022679"/>
    </source>
</evidence>
<evidence type="ECO:0000256" key="3">
    <source>
        <dbReference type="ARBA" id="ARBA00004868"/>
    </source>
</evidence>
<dbReference type="NCBIfam" id="NF006830">
    <property type="entry name" value="PRK09355.1"/>
    <property type="match status" value="1"/>
</dbReference>
<evidence type="ECO:0000256" key="11">
    <source>
        <dbReference type="HAMAP-Rule" id="MF_00228"/>
    </source>
</evidence>
<organism evidence="12 13">
    <name type="scientific">Taurinivorans muris</name>
    <dbReference type="NCBI Taxonomy" id="2787751"/>
    <lineage>
        <taxon>Bacteria</taxon>
        <taxon>Pseudomonadati</taxon>
        <taxon>Thermodesulfobacteriota</taxon>
        <taxon>Desulfovibrionia</taxon>
        <taxon>Desulfovibrionales</taxon>
        <taxon>Desulfovibrionaceae</taxon>
        <taxon>Taurinivorans</taxon>
    </lineage>
</organism>
<keyword evidence="8 11" id="KW-0067">ATP-binding</keyword>
<sequence>MQKAVLETLQAMRQKSPLVQCITNLVVMQVNANVLLAAGASPLMAHAQEELEDLVKIINALVLNIGTLDKHTIASMNVAGDFANKYKKPVVLDPVGAGASRLRTETALSILRTVKPCIVRGNGSEIMALAGELGENKGVDSTKGSLEVKEQAKRLARNFQTVVSVSGEVDMITDGTQFAYVQGGDPLMTLVTGIGCSATAVTGACMAVAKTPFIGAVSAMALFAGAGEKAGKKCQGPGSFLPCFIDELYSADYADAAKRVTME</sequence>
<keyword evidence="7 11" id="KW-0418">Kinase</keyword>
<dbReference type="GO" id="GO:0004417">
    <property type="term" value="F:hydroxyethylthiazole kinase activity"/>
    <property type="evidence" value="ECO:0007669"/>
    <property type="project" value="UniProtKB-EC"/>
</dbReference>
<evidence type="ECO:0000256" key="10">
    <source>
        <dbReference type="ARBA" id="ARBA00022977"/>
    </source>
</evidence>
<feature type="binding site" evidence="11">
    <location>
        <position position="44"/>
    </location>
    <ligand>
        <name>substrate</name>
    </ligand>
</feature>
<keyword evidence="5 11" id="KW-0479">Metal-binding</keyword>
<evidence type="ECO:0000256" key="9">
    <source>
        <dbReference type="ARBA" id="ARBA00022842"/>
    </source>
</evidence>
<evidence type="ECO:0000313" key="12">
    <source>
        <dbReference type="EMBL" id="UWX06638.1"/>
    </source>
</evidence>
<name>A0ABY5Y602_9BACT</name>
<comment type="catalytic activity">
    <reaction evidence="1 11">
        <text>5-(2-hydroxyethyl)-4-methylthiazole + ATP = 4-methyl-5-(2-phosphooxyethyl)-thiazole + ADP + H(+)</text>
        <dbReference type="Rhea" id="RHEA:24212"/>
        <dbReference type="ChEBI" id="CHEBI:15378"/>
        <dbReference type="ChEBI" id="CHEBI:17957"/>
        <dbReference type="ChEBI" id="CHEBI:30616"/>
        <dbReference type="ChEBI" id="CHEBI:58296"/>
        <dbReference type="ChEBI" id="CHEBI:456216"/>
        <dbReference type="EC" id="2.7.1.50"/>
    </reaction>
</comment>
<keyword evidence="9 11" id="KW-0460">Magnesium</keyword>
<dbReference type="CDD" id="cd01170">
    <property type="entry name" value="THZ_kinase"/>
    <property type="match status" value="1"/>
</dbReference>
<keyword evidence="13" id="KW-1185">Reference proteome</keyword>
<dbReference type="HAMAP" id="MF_00228">
    <property type="entry name" value="Thz_kinase"/>
    <property type="match status" value="1"/>
</dbReference>
<keyword evidence="4 11" id="KW-0808">Transferase</keyword>
<feature type="binding site" evidence="11">
    <location>
        <position position="193"/>
    </location>
    <ligand>
        <name>substrate</name>
    </ligand>
</feature>
<dbReference type="InterPro" id="IPR000417">
    <property type="entry name" value="Hyethyz_kinase"/>
</dbReference>
<dbReference type="PRINTS" id="PR01099">
    <property type="entry name" value="HYETHTZKNASE"/>
</dbReference>
<dbReference type="Pfam" id="PF02110">
    <property type="entry name" value="HK"/>
    <property type="match status" value="1"/>
</dbReference>
<evidence type="ECO:0000256" key="2">
    <source>
        <dbReference type="ARBA" id="ARBA00001946"/>
    </source>
</evidence>
<keyword evidence="10 11" id="KW-0784">Thiamine biosynthesis</keyword>
<evidence type="ECO:0000256" key="6">
    <source>
        <dbReference type="ARBA" id="ARBA00022741"/>
    </source>
</evidence>
<comment type="function">
    <text evidence="11">Catalyzes the phosphorylation of the hydroxyl group of 4-methyl-5-beta-hydroxyethylthiazole (THZ).</text>
</comment>
<protein>
    <recommendedName>
        <fullName evidence="11">Hydroxyethylthiazole kinase</fullName>
        <ecNumber evidence="11">2.7.1.50</ecNumber>
    </recommendedName>
    <alternativeName>
        <fullName evidence="11">4-methyl-5-beta-hydroxyethylthiazole kinase</fullName>
        <shortName evidence="11">TH kinase</shortName>
        <shortName evidence="11">Thz kinase</shortName>
    </alternativeName>
</protein>
<accession>A0ABY5Y602</accession>
<dbReference type="Proteomes" id="UP001058120">
    <property type="component" value="Chromosome"/>
</dbReference>
<keyword evidence="6 11" id="KW-0547">Nucleotide-binding</keyword>
<reference evidence="12" key="1">
    <citation type="submission" date="2020-12" db="EMBL/GenBank/DDBJ databases">
        <title>Taurinivorans muris gen. nov., sp. nov., fundamental and realized metabolic niche of a ubiquitous sulfidogenic bacterium in the murine intestine.</title>
        <authorList>
            <person name="Ye H."/>
            <person name="Hanson B.T."/>
            <person name="Loy A."/>
        </authorList>
    </citation>
    <scope>NUCLEOTIDE SEQUENCE</scope>
    <source>
        <strain evidence="12">LT0009</strain>
    </source>
</reference>
<comment type="cofactor">
    <cofactor evidence="2 11">
        <name>Mg(2+)</name>
        <dbReference type="ChEBI" id="CHEBI:18420"/>
    </cofactor>
</comment>
<evidence type="ECO:0000313" key="13">
    <source>
        <dbReference type="Proteomes" id="UP001058120"/>
    </source>
</evidence>
<evidence type="ECO:0000256" key="5">
    <source>
        <dbReference type="ARBA" id="ARBA00022723"/>
    </source>
</evidence>
<evidence type="ECO:0000256" key="8">
    <source>
        <dbReference type="ARBA" id="ARBA00022840"/>
    </source>
</evidence>
<evidence type="ECO:0000256" key="7">
    <source>
        <dbReference type="ARBA" id="ARBA00022777"/>
    </source>
</evidence>
<feature type="binding site" evidence="11">
    <location>
        <position position="166"/>
    </location>
    <ligand>
        <name>ATP</name>
        <dbReference type="ChEBI" id="CHEBI:30616"/>
    </ligand>
</feature>
<dbReference type="RefSeq" id="WP_334316249.1">
    <property type="nucleotide sequence ID" value="NZ_CP065938.1"/>
</dbReference>
<dbReference type="EMBL" id="CP065938">
    <property type="protein sequence ID" value="UWX06638.1"/>
    <property type="molecule type" value="Genomic_DNA"/>
</dbReference>
<dbReference type="PIRSF" id="PIRSF000513">
    <property type="entry name" value="Thz_kinase"/>
    <property type="match status" value="1"/>
</dbReference>
<dbReference type="NCBIfam" id="TIGR00694">
    <property type="entry name" value="thiM"/>
    <property type="match status" value="1"/>
</dbReference>
<proteinExistence type="inferred from homology"/>
<comment type="similarity">
    <text evidence="11">Belongs to the Thz kinase family.</text>
</comment>
<dbReference type="InterPro" id="IPR029056">
    <property type="entry name" value="Ribokinase-like"/>
</dbReference>
<dbReference type="Gene3D" id="3.40.1190.20">
    <property type="match status" value="1"/>
</dbReference>
<dbReference type="SUPFAM" id="SSF53613">
    <property type="entry name" value="Ribokinase-like"/>
    <property type="match status" value="1"/>
</dbReference>
<feature type="binding site" evidence="11">
    <location>
        <position position="120"/>
    </location>
    <ligand>
        <name>ATP</name>
        <dbReference type="ChEBI" id="CHEBI:30616"/>
    </ligand>
</feature>